<dbReference type="AlphaFoldDB" id="A0A644TT80"/>
<dbReference type="CDD" id="cd03786">
    <property type="entry name" value="GTB_UDP-GlcNAc_2-Epimerase"/>
    <property type="match status" value="1"/>
</dbReference>
<dbReference type="Pfam" id="PF02350">
    <property type="entry name" value="Epimerase_2"/>
    <property type="match status" value="1"/>
</dbReference>
<gene>
    <name evidence="2" type="primary">legG_1</name>
    <name evidence="2" type="ORF">SDC9_14624</name>
</gene>
<organism evidence="2">
    <name type="scientific">bioreactor metagenome</name>
    <dbReference type="NCBI Taxonomy" id="1076179"/>
    <lineage>
        <taxon>unclassified sequences</taxon>
        <taxon>metagenomes</taxon>
        <taxon>ecological metagenomes</taxon>
    </lineage>
</organism>
<dbReference type="PANTHER" id="PTHR43174:SF3">
    <property type="entry name" value="UDP-N-ACETYLGLUCOSAMINE 2-EPIMERASE"/>
    <property type="match status" value="1"/>
</dbReference>
<sequence length="391" mass="43712">MNKRKICVVTGTRAEYGLLYWLMKEIQADAELELQIIATGMHLSPEFGLTYQTIEKDGFTINEKVEMLLSSDTPVGITKSIGLGVIGFADALDRLKPDIMVVLGDRYEIFAATQAAAIARIPIAHIHGGERTEGLIDEVIRHSITKMSLFHFTAAEEYRTRVIQMGEQPDRVFNVGAIGLDNIDKLELLSLSEFEKSINFKLRTKNFLITYHPVTLSHISPSKAVYELLQALEKYKDVGIIFTQANSDTDGRIINEILNKYVEENADHMIMVNTLGQLRYLTAIKYADVVVGNSSSGLIEVPAFGTPTVNIGDRQRGRLKGASVIDCDEIADSIIRAIDKALSDSFREKVKTVDNPYGNGNVSFKIVHILKNADISFEQIMKKFYDLEFKL</sequence>
<accession>A0A644TT80</accession>
<feature type="domain" description="UDP-N-acetylglucosamine 2-epimerase" evidence="1">
    <location>
        <begin position="24"/>
        <end position="371"/>
    </location>
</feature>
<proteinExistence type="predicted"/>
<dbReference type="EC" id="3.2.1.184" evidence="2"/>
<dbReference type="NCBIfam" id="TIGR03568">
    <property type="entry name" value="NeuC_NnaA"/>
    <property type="match status" value="1"/>
</dbReference>
<reference evidence="2" key="1">
    <citation type="submission" date="2019-08" db="EMBL/GenBank/DDBJ databases">
        <authorList>
            <person name="Kucharzyk K."/>
            <person name="Murdoch R.W."/>
            <person name="Higgins S."/>
            <person name="Loffler F."/>
        </authorList>
    </citation>
    <scope>NUCLEOTIDE SEQUENCE</scope>
</reference>
<evidence type="ECO:0000313" key="2">
    <source>
        <dbReference type="EMBL" id="MPL68891.1"/>
    </source>
</evidence>
<keyword evidence="2" id="KW-0326">Glycosidase</keyword>
<dbReference type="InterPro" id="IPR029767">
    <property type="entry name" value="WecB-like"/>
</dbReference>
<dbReference type="SUPFAM" id="SSF53756">
    <property type="entry name" value="UDP-Glycosyltransferase/glycogen phosphorylase"/>
    <property type="match status" value="1"/>
</dbReference>
<comment type="caution">
    <text evidence="2">The sequence shown here is derived from an EMBL/GenBank/DDBJ whole genome shotgun (WGS) entry which is preliminary data.</text>
</comment>
<protein>
    <submittedName>
        <fullName evidence="2">GDP/UDP-N,N'-diacetylbacillosamine 2-epimerase (Hydrolyzing)</fullName>
        <ecNumber evidence="2">3.2.1.184</ecNumber>
    </submittedName>
</protein>
<name>A0A644TT80_9ZZZZ</name>
<dbReference type="EMBL" id="VSSQ01000044">
    <property type="protein sequence ID" value="MPL68891.1"/>
    <property type="molecule type" value="Genomic_DNA"/>
</dbReference>
<dbReference type="GO" id="GO:0102388">
    <property type="term" value="F:UDP-N,N'-diacetylbacillosamine 2-epimerase activity"/>
    <property type="evidence" value="ECO:0007669"/>
    <property type="project" value="UniProtKB-EC"/>
</dbReference>
<dbReference type="GO" id="GO:0006047">
    <property type="term" value="P:UDP-N-acetylglucosamine metabolic process"/>
    <property type="evidence" value="ECO:0007669"/>
    <property type="project" value="InterPro"/>
</dbReference>
<evidence type="ECO:0000259" key="1">
    <source>
        <dbReference type="Pfam" id="PF02350"/>
    </source>
</evidence>
<keyword evidence="2" id="KW-0378">Hydrolase</keyword>
<dbReference type="InterPro" id="IPR020004">
    <property type="entry name" value="UDP-GlcNAc_Epase"/>
</dbReference>
<dbReference type="Gene3D" id="3.40.50.2000">
    <property type="entry name" value="Glycogen Phosphorylase B"/>
    <property type="match status" value="2"/>
</dbReference>
<dbReference type="InterPro" id="IPR003331">
    <property type="entry name" value="UDP_GlcNAc_Epimerase_2_dom"/>
</dbReference>
<dbReference type="PANTHER" id="PTHR43174">
    <property type="entry name" value="UDP-N-ACETYLGLUCOSAMINE 2-EPIMERASE"/>
    <property type="match status" value="1"/>
</dbReference>